<feature type="non-terminal residue" evidence="6">
    <location>
        <position position="222"/>
    </location>
</feature>
<dbReference type="Pfam" id="PF00535">
    <property type="entry name" value="Glycos_transf_2"/>
    <property type="match status" value="1"/>
</dbReference>
<protein>
    <submittedName>
        <fullName evidence="6">Glycosyltransferase</fullName>
    </submittedName>
</protein>
<evidence type="ECO:0000313" key="6">
    <source>
        <dbReference type="EMBL" id="TMQ47167.1"/>
    </source>
</evidence>
<evidence type="ECO:0000313" key="7">
    <source>
        <dbReference type="Proteomes" id="UP000316292"/>
    </source>
</evidence>
<comment type="similarity">
    <text evidence="1">Belongs to the glycosyltransferase 2 family.</text>
</comment>
<reference evidence="6 7" key="1">
    <citation type="journal article" date="2019" name="Nat. Microbiol.">
        <title>Mediterranean grassland soil C-N compound turnover is dependent on rainfall and depth, and is mediated by genomically divergent microorganisms.</title>
        <authorList>
            <person name="Diamond S."/>
            <person name="Andeer P.F."/>
            <person name="Li Z."/>
            <person name="Crits-Christoph A."/>
            <person name="Burstein D."/>
            <person name="Anantharaman K."/>
            <person name="Lane K.R."/>
            <person name="Thomas B.C."/>
            <person name="Pan C."/>
            <person name="Northen T.R."/>
            <person name="Banfield J.F."/>
        </authorList>
    </citation>
    <scope>NUCLEOTIDE SEQUENCE [LARGE SCALE GENOMIC DNA]</scope>
    <source>
        <strain evidence="6">WS_1</strain>
    </source>
</reference>
<dbReference type="Proteomes" id="UP000316292">
    <property type="component" value="Unassembled WGS sequence"/>
</dbReference>
<gene>
    <name evidence="6" type="ORF">E6K71_10705</name>
</gene>
<evidence type="ECO:0000256" key="3">
    <source>
        <dbReference type="ARBA" id="ARBA00022679"/>
    </source>
</evidence>
<dbReference type="GO" id="GO:0016757">
    <property type="term" value="F:glycosyltransferase activity"/>
    <property type="evidence" value="ECO:0007669"/>
    <property type="project" value="UniProtKB-KW"/>
</dbReference>
<dbReference type="PANTHER" id="PTHR43630:SF1">
    <property type="entry name" value="POLY-BETA-1,6-N-ACETYL-D-GLUCOSAMINE SYNTHASE"/>
    <property type="match status" value="1"/>
</dbReference>
<dbReference type="Pfam" id="PF13632">
    <property type="entry name" value="Glyco_trans_2_3"/>
    <property type="match status" value="1"/>
</dbReference>
<dbReference type="EMBL" id="VBOR01000124">
    <property type="protein sequence ID" value="TMQ47167.1"/>
    <property type="molecule type" value="Genomic_DNA"/>
</dbReference>
<feature type="domain" description="Glycosyltransferase 2-like" evidence="5">
    <location>
        <begin position="136"/>
        <end position="203"/>
    </location>
</feature>
<organism evidence="6 7">
    <name type="scientific">Eiseniibacteriota bacterium</name>
    <dbReference type="NCBI Taxonomy" id="2212470"/>
    <lineage>
        <taxon>Bacteria</taxon>
        <taxon>Candidatus Eiseniibacteriota</taxon>
    </lineage>
</organism>
<dbReference type="AlphaFoldDB" id="A0A538S705"/>
<keyword evidence="3 6" id="KW-0808">Transferase</keyword>
<feature type="domain" description="Glycosyltransferase 2-like" evidence="4">
    <location>
        <begin position="4"/>
        <end position="122"/>
    </location>
</feature>
<evidence type="ECO:0000256" key="1">
    <source>
        <dbReference type="ARBA" id="ARBA00006739"/>
    </source>
</evidence>
<dbReference type="PANTHER" id="PTHR43630">
    <property type="entry name" value="POLY-BETA-1,6-N-ACETYL-D-GLUCOSAMINE SYNTHASE"/>
    <property type="match status" value="1"/>
</dbReference>
<accession>A0A538S705</accession>
<dbReference type="Gene3D" id="3.90.550.10">
    <property type="entry name" value="Spore Coat Polysaccharide Biosynthesis Protein SpsA, Chain A"/>
    <property type="match status" value="1"/>
</dbReference>
<keyword evidence="2" id="KW-0328">Glycosyltransferase</keyword>
<name>A0A538S705_UNCEI</name>
<proteinExistence type="inferred from homology"/>
<evidence type="ECO:0000259" key="4">
    <source>
        <dbReference type="Pfam" id="PF00535"/>
    </source>
</evidence>
<dbReference type="InterPro" id="IPR029044">
    <property type="entry name" value="Nucleotide-diphossugar_trans"/>
</dbReference>
<comment type="caution">
    <text evidence="6">The sequence shown here is derived from an EMBL/GenBank/DDBJ whole genome shotgun (WGS) entry which is preliminary data.</text>
</comment>
<sequence>MLVSVVTTVRNEARNIAALLDSLAVQEPPIEVIVVDSHSEDATRDIVRTYEKRYDFVHLYVSGGTRGAGRNFGIRKARGEAVAFIDGDAIANPFWIRELREGLRHHDIVAGRTIQIGYRPFEELERVELIVQGTDVTYPSSNLAYRKAVLDEIGGFDEWFVTAEDIDLNIRAVRAGHPIVFRADAIVYHRTRDSVYDFLRQALWNGAGRKQLTLRHGALWSR</sequence>
<dbReference type="InterPro" id="IPR001173">
    <property type="entry name" value="Glyco_trans_2-like"/>
</dbReference>
<evidence type="ECO:0000259" key="5">
    <source>
        <dbReference type="Pfam" id="PF13632"/>
    </source>
</evidence>
<dbReference type="SUPFAM" id="SSF53448">
    <property type="entry name" value="Nucleotide-diphospho-sugar transferases"/>
    <property type="match status" value="1"/>
</dbReference>
<evidence type="ECO:0000256" key="2">
    <source>
        <dbReference type="ARBA" id="ARBA00022676"/>
    </source>
</evidence>